<reference evidence="1" key="1">
    <citation type="submission" date="2020-11" db="EMBL/GenBank/DDBJ databases">
        <authorList>
            <person name="Tran Van P."/>
        </authorList>
    </citation>
    <scope>NUCLEOTIDE SEQUENCE</scope>
</reference>
<gene>
    <name evidence="1" type="ORF">TMSB3V08_LOCUS10731</name>
</gene>
<proteinExistence type="predicted"/>
<name>A0A7R9EI79_9NEOP</name>
<organism evidence="1">
    <name type="scientific">Timema monikensis</name>
    <dbReference type="NCBI Taxonomy" id="170555"/>
    <lineage>
        <taxon>Eukaryota</taxon>
        <taxon>Metazoa</taxon>
        <taxon>Ecdysozoa</taxon>
        <taxon>Arthropoda</taxon>
        <taxon>Hexapoda</taxon>
        <taxon>Insecta</taxon>
        <taxon>Pterygota</taxon>
        <taxon>Neoptera</taxon>
        <taxon>Polyneoptera</taxon>
        <taxon>Phasmatodea</taxon>
        <taxon>Timematodea</taxon>
        <taxon>Timematoidea</taxon>
        <taxon>Timematidae</taxon>
        <taxon>Timema</taxon>
    </lineage>
</organism>
<dbReference type="EMBL" id="OB797082">
    <property type="protein sequence ID" value="CAD7434070.1"/>
    <property type="molecule type" value="Genomic_DNA"/>
</dbReference>
<evidence type="ECO:0000313" key="1">
    <source>
        <dbReference type="EMBL" id="CAD7434070.1"/>
    </source>
</evidence>
<dbReference type="AlphaFoldDB" id="A0A7R9EI79"/>
<sequence>MFLVPNLPHSNALSHSASQSGRFLASLLGYPSSCMYNNALHSCTFSFTCWLVGGQLHKGCSEAGGGLDVMADLLFTCCVPATRSVAAVYHPPPTRREDIDHRNNEIIGSTKIVHGIGRGTGTEHEALLTAA</sequence>
<accession>A0A7R9EI79</accession>
<protein>
    <submittedName>
        <fullName evidence="1">Uncharacterized protein</fullName>
    </submittedName>
</protein>